<dbReference type="GO" id="GO:0010181">
    <property type="term" value="F:FMN binding"/>
    <property type="evidence" value="ECO:0007669"/>
    <property type="project" value="TreeGrafter"/>
</dbReference>
<feature type="domain" description="FAD-binding FR-type" evidence="7">
    <location>
        <begin position="187"/>
        <end position="453"/>
    </location>
</feature>
<dbReference type="InterPro" id="IPR039261">
    <property type="entry name" value="FNR_nucleotide-bd"/>
</dbReference>
<dbReference type="Pfam" id="PF00175">
    <property type="entry name" value="NAD_binding_1"/>
    <property type="match status" value="1"/>
</dbReference>
<feature type="region of interest" description="Disordered" evidence="6">
    <location>
        <begin position="1"/>
        <end position="33"/>
    </location>
</feature>
<dbReference type="InterPro" id="IPR001709">
    <property type="entry name" value="Flavoprot_Pyr_Nucl_cyt_Rdtase"/>
</dbReference>
<dbReference type="InterPro" id="IPR023173">
    <property type="entry name" value="NADPH_Cyt_P450_Rdtase_alpha"/>
</dbReference>
<accession>A0A3N4K171</accession>
<dbReference type="Gene3D" id="2.40.30.10">
    <property type="entry name" value="Translation factors"/>
    <property type="match status" value="1"/>
</dbReference>
<proteinExistence type="inferred from homology"/>
<dbReference type="GO" id="GO:0009086">
    <property type="term" value="P:methionine biosynthetic process"/>
    <property type="evidence" value="ECO:0007669"/>
    <property type="project" value="TreeGrafter"/>
</dbReference>
<dbReference type="FunFam" id="3.40.50.80:FF:000027">
    <property type="entry name" value="FAD binding domain protein"/>
    <property type="match status" value="1"/>
</dbReference>
<evidence type="ECO:0000256" key="4">
    <source>
        <dbReference type="ARBA" id="ARBA00022827"/>
    </source>
</evidence>
<keyword evidence="4" id="KW-0274">FAD</keyword>
<dbReference type="FunFam" id="1.20.990.10:FF:000007">
    <property type="entry name" value="Methionine synthase reductase"/>
    <property type="match status" value="1"/>
</dbReference>
<evidence type="ECO:0000313" key="9">
    <source>
        <dbReference type="Proteomes" id="UP000276215"/>
    </source>
</evidence>
<dbReference type="Proteomes" id="UP000276215">
    <property type="component" value="Unassembled WGS sequence"/>
</dbReference>
<evidence type="ECO:0000259" key="7">
    <source>
        <dbReference type="PROSITE" id="PS51384"/>
    </source>
</evidence>
<reference evidence="8 9" key="1">
    <citation type="journal article" date="2018" name="Nat. Ecol. Evol.">
        <title>Pezizomycetes genomes reveal the molecular basis of ectomycorrhizal truffle lifestyle.</title>
        <authorList>
            <person name="Murat C."/>
            <person name="Payen T."/>
            <person name="Noel B."/>
            <person name="Kuo A."/>
            <person name="Morin E."/>
            <person name="Chen J."/>
            <person name="Kohler A."/>
            <person name="Krizsan K."/>
            <person name="Balestrini R."/>
            <person name="Da Silva C."/>
            <person name="Montanini B."/>
            <person name="Hainaut M."/>
            <person name="Levati E."/>
            <person name="Barry K.W."/>
            <person name="Belfiori B."/>
            <person name="Cichocki N."/>
            <person name="Clum A."/>
            <person name="Dockter R.B."/>
            <person name="Fauchery L."/>
            <person name="Guy J."/>
            <person name="Iotti M."/>
            <person name="Le Tacon F."/>
            <person name="Lindquist E.A."/>
            <person name="Lipzen A."/>
            <person name="Malagnac F."/>
            <person name="Mello A."/>
            <person name="Molinier V."/>
            <person name="Miyauchi S."/>
            <person name="Poulain J."/>
            <person name="Riccioni C."/>
            <person name="Rubini A."/>
            <person name="Sitrit Y."/>
            <person name="Splivallo R."/>
            <person name="Traeger S."/>
            <person name="Wang M."/>
            <person name="Zifcakova L."/>
            <person name="Wipf D."/>
            <person name="Zambonelli A."/>
            <person name="Paolocci F."/>
            <person name="Nowrousian M."/>
            <person name="Ottonello S."/>
            <person name="Baldrian P."/>
            <person name="Spatafora J.W."/>
            <person name="Henrissat B."/>
            <person name="Nagy L.G."/>
            <person name="Aury J.M."/>
            <person name="Wincker P."/>
            <person name="Grigoriev I.V."/>
            <person name="Bonfante P."/>
            <person name="Martin F.M."/>
        </authorList>
    </citation>
    <scope>NUCLEOTIDE SEQUENCE [LARGE SCALE GENOMIC DNA]</scope>
    <source>
        <strain evidence="8 9">120613-1</strain>
    </source>
</reference>
<dbReference type="OrthoDB" id="1856718at2759"/>
<dbReference type="EMBL" id="ML120369">
    <property type="protein sequence ID" value="RPB02151.1"/>
    <property type="molecule type" value="Genomic_DNA"/>
</dbReference>
<evidence type="ECO:0000256" key="3">
    <source>
        <dbReference type="ARBA" id="ARBA00022630"/>
    </source>
</evidence>
<dbReference type="SUPFAM" id="SSF63380">
    <property type="entry name" value="Riboflavin synthase domain-like"/>
    <property type="match status" value="1"/>
</dbReference>
<organism evidence="8 9">
    <name type="scientific">Choiromyces venosus 120613-1</name>
    <dbReference type="NCBI Taxonomy" id="1336337"/>
    <lineage>
        <taxon>Eukaryota</taxon>
        <taxon>Fungi</taxon>
        <taxon>Dikarya</taxon>
        <taxon>Ascomycota</taxon>
        <taxon>Pezizomycotina</taxon>
        <taxon>Pezizomycetes</taxon>
        <taxon>Pezizales</taxon>
        <taxon>Tuberaceae</taxon>
        <taxon>Choiromyces</taxon>
    </lineage>
</organism>
<evidence type="ECO:0000313" key="8">
    <source>
        <dbReference type="EMBL" id="RPB02151.1"/>
    </source>
</evidence>
<comment type="similarity">
    <text evidence="2">Belongs to the flavoprotein pyridine nucleotide cytochrome reductase family.</text>
</comment>
<dbReference type="GO" id="GO:0050660">
    <property type="term" value="F:flavin adenine dinucleotide binding"/>
    <property type="evidence" value="ECO:0007669"/>
    <property type="project" value="TreeGrafter"/>
</dbReference>
<dbReference type="PROSITE" id="PS51384">
    <property type="entry name" value="FAD_FR"/>
    <property type="match status" value="1"/>
</dbReference>
<keyword evidence="9" id="KW-1185">Reference proteome</keyword>
<dbReference type="InterPro" id="IPR003097">
    <property type="entry name" value="CysJ-like_FAD-binding"/>
</dbReference>
<dbReference type="Gene3D" id="3.40.50.80">
    <property type="entry name" value="Nucleotide-binding domain of ferredoxin-NADP reductase (FNR) module"/>
    <property type="match status" value="1"/>
</dbReference>
<evidence type="ECO:0000256" key="5">
    <source>
        <dbReference type="ARBA" id="ARBA00023002"/>
    </source>
</evidence>
<dbReference type="PANTHER" id="PTHR19384">
    <property type="entry name" value="NITRIC OXIDE SYNTHASE-RELATED"/>
    <property type="match status" value="1"/>
</dbReference>
<evidence type="ECO:0000256" key="1">
    <source>
        <dbReference type="ARBA" id="ARBA00001974"/>
    </source>
</evidence>
<dbReference type="SUPFAM" id="SSF52343">
    <property type="entry name" value="Ferredoxin reductase-like, C-terminal NADP-linked domain"/>
    <property type="match status" value="1"/>
</dbReference>
<dbReference type="Pfam" id="PF00667">
    <property type="entry name" value="FAD_binding_1"/>
    <property type="match status" value="1"/>
</dbReference>
<dbReference type="PRINTS" id="PR00371">
    <property type="entry name" value="FPNCR"/>
</dbReference>
<dbReference type="GO" id="GO:0050667">
    <property type="term" value="P:homocysteine metabolic process"/>
    <property type="evidence" value="ECO:0007669"/>
    <property type="project" value="TreeGrafter"/>
</dbReference>
<dbReference type="InterPro" id="IPR017927">
    <property type="entry name" value="FAD-bd_FR_type"/>
</dbReference>
<dbReference type="STRING" id="1336337.A0A3N4K171"/>
<gene>
    <name evidence="8" type="ORF">L873DRAFT_1674042</name>
</gene>
<dbReference type="InterPro" id="IPR017938">
    <property type="entry name" value="Riboflavin_synthase-like_b-brl"/>
</dbReference>
<dbReference type="PANTHER" id="PTHR19384:SF84">
    <property type="entry name" value="METHIONINE SYNTHASE REDUCTASE"/>
    <property type="match status" value="1"/>
</dbReference>
<feature type="compositionally biased region" description="Polar residues" evidence="6">
    <location>
        <begin position="1"/>
        <end position="11"/>
    </location>
</feature>
<dbReference type="Gene3D" id="1.20.990.10">
    <property type="entry name" value="NADPH-cytochrome p450 Reductase, Chain A, domain 3"/>
    <property type="match status" value="1"/>
</dbReference>
<evidence type="ECO:0000256" key="2">
    <source>
        <dbReference type="ARBA" id="ARBA00006105"/>
    </source>
</evidence>
<dbReference type="AlphaFoldDB" id="A0A3N4K171"/>
<sequence length="603" mass="66224">MAITTTPSAPNGSLHEPDLLPTTSVINPSGEGKVATEKEVDQLIQKTKAPLLGIDFTRTGRPRRASTHLLTVSSQNVCDVINDSSATNLVNGGCCGGGCSRLPASAEDPVSLGADSRGVSEFVKVPDNAAFKSLNLKLSPLTSRHKLTGITNLPEQTITIEPVDEEGKHESTVNVHPPKYVTPHPPWSVYSAKIDSARELTKPGAPKRTYHFDLDVTNYPEEITGVDFRVGGAIGVVAPNDFKLVTEILDILGADEDERDAPIQLHTRGGRWPTIWGKAKERTLTTTLRELLTWTVDIQSYPPTKDLIRLLAEYATDDAEKAILLYLCSRQGQAAFCELRTGPYISLVQLLNAFPSSKPPLDHLLCNLPTLMPRFYSLSCDPRESKSKDRRIIEIAVTVHEHEEGWRSGSRTGVGSGFFERCARRIIDEGAEDVRIPMFRGLMANPLAKQFQADGPMLLIGAGVGIAPFRGFVQRRLQSANCANKVWVIQGIRDSLLDELYSGEWGEHEDKIRSVVQSRVGTGRYVQEEVFAQADLVWSIVNSLDGRVFVCGSSKGMGEGVHESLVKVVMKKSMLGREQAEEFWQQKKDDGQYIAVCLPSPSL</sequence>
<name>A0A3N4K171_9PEZI</name>
<keyword evidence="5" id="KW-0560">Oxidoreductase</keyword>
<dbReference type="GO" id="GO:0030586">
    <property type="term" value="F:[methionine synthase] reductase (NADPH) activity"/>
    <property type="evidence" value="ECO:0007669"/>
    <property type="project" value="TreeGrafter"/>
</dbReference>
<dbReference type="InterPro" id="IPR001433">
    <property type="entry name" value="OxRdtase_FAD/NAD-bd"/>
</dbReference>
<keyword evidence="3" id="KW-0285">Flavoprotein</keyword>
<protein>
    <recommendedName>
        <fullName evidence="7">FAD-binding FR-type domain-containing protein</fullName>
    </recommendedName>
</protein>
<comment type="cofactor">
    <cofactor evidence="1">
        <name>FAD</name>
        <dbReference type="ChEBI" id="CHEBI:57692"/>
    </cofactor>
</comment>
<dbReference type="GO" id="GO:0005829">
    <property type="term" value="C:cytosol"/>
    <property type="evidence" value="ECO:0007669"/>
    <property type="project" value="TreeGrafter"/>
</dbReference>
<evidence type="ECO:0000256" key="6">
    <source>
        <dbReference type="SAM" id="MobiDB-lite"/>
    </source>
</evidence>